<dbReference type="RefSeq" id="XP_018986070.1">
    <property type="nucleotide sequence ID" value="XM_019127012.1"/>
</dbReference>
<dbReference type="OrthoDB" id="5599902at2759"/>
<keyword evidence="4" id="KW-1185">Reference proteome</keyword>
<feature type="region of interest" description="Disordered" evidence="1">
    <location>
        <begin position="374"/>
        <end position="398"/>
    </location>
</feature>
<evidence type="ECO:0000313" key="4">
    <source>
        <dbReference type="Proteomes" id="UP000094336"/>
    </source>
</evidence>
<reference evidence="4" key="1">
    <citation type="submission" date="2016-05" db="EMBL/GenBank/DDBJ databases">
        <title>Comparative genomics of biotechnologically important yeasts.</title>
        <authorList>
            <consortium name="DOE Joint Genome Institute"/>
            <person name="Riley R."/>
            <person name="Haridas S."/>
            <person name="Wolfe K.H."/>
            <person name="Lopes M.R."/>
            <person name="Hittinger C.T."/>
            <person name="Goker M."/>
            <person name="Salamov A."/>
            <person name="Wisecaver J."/>
            <person name="Long T.M."/>
            <person name="Aerts A.L."/>
            <person name="Barry K."/>
            <person name="Choi C."/>
            <person name="Clum A."/>
            <person name="Coughlan A.Y."/>
            <person name="Deshpande S."/>
            <person name="Douglass A.P."/>
            <person name="Hanson S.J."/>
            <person name="Klenk H.-P."/>
            <person name="Labutti K."/>
            <person name="Lapidus A."/>
            <person name="Lindquist E."/>
            <person name="Lipzen A."/>
            <person name="Meier-Kolthoff J.P."/>
            <person name="Ohm R.A."/>
            <person name="Otillar R.P."/>
            <person name="Pangilinan J."/>
            <person name="Peng Y."/>
            <person name="Rokas A."/>
            <person name="Rosa C.A."/>
            <person name="Scheuner C."/>
            <person name="Sibirny A.A."/>
            <person name="Slot J.C."/>
            <person name="Stielow J.B."/>
            <person name="Sun H."/>
            <person name="Kurtzman C.P."/>
            <person name="Blackwell M."/>
            <person name="Grigoriev I.V."/>
            <person name="Jeffries T.W."/>
        </authorList>
    </citation>
    <scope>NUCLEOTIDE SEQUENCE [LARGE SCALE GENOMIC DNA]</scope>
    <source>
        <strain evidence="4">NRRL Y-12698</strain>
    </source>
</reference>
<protein>
    <recommendedName>
        <fullName evidence="2">DUF8032 domain-containing protein</fullName>
    </recommendedName>
</protein>
<dbReference type="EMBL" id="KV454429">
    <property type="protein sequence ID" value="ODQ80742.1"/>
    <property type="molecule type" value="Genomic_DNA"/>
</dbReference>
<dbReference type="GeneID" id="30144866"/>
<name>A0A1E3QUQ8_9ASCO</name>
<evidence type="ECO:0000313" key="3">
    <source>
        <dbReference type="EMBL" id="ODQ80742.1"/>
    </source>
</evidence>
<accession>A0A1E3QUQ8</accession>
<dbReference type="STRING" id="984486.A0A1E3QUQ8"/>
<proteinExistence type="predicted"/>
<feature type="domain" description="DUF8032" evidence="2">
    <location>
        <begin position="306"/>
        <end position="369"/>
    </location>
</feature>
<organism evidence="3 4">
    <name type="scientific">Babjeviella inositovora NRRL Y-12698</name>
    <dbReference type="NCBI Taxonomy" id="984486"/>
    <lineage>
        <taxon>Eukaryota</taxon>
        <taxon>Fungi</taxon>
        <taxon>Dikarya</taxon>
        <taxon>Ascomycota</taxon>
        <taxon>Saccharomycotina</taxon>
        <taxon>Pichiomycetes</taxon>
        <taxon>Serinales incertae sedis</taxon>
        <taxon>Babjeviella</taxon>
    </lineage>
</organism>
<evidence type="ECO:0000259" key="2">
    <source>
        <dbReference type="Pfam" id="PF26087"/>
    </source>
</evidence>
<dbReference type="PANTHER" id="PTHR22949:SF0">
    <property type="entry name" value="RE27538P"/>
    <property type="match status" value="1"/>
</dbReference>
<sequence>MEPSHRASMLDVEATWKQLSCTELAIPVHVEAAMRRYTTEPGGSVGVVEAGIAVYTAAYDQRLQRSPDRAPPQQQPQQQPQPGQLSHIQGHLNQGHLNQSQISQPPFQEGMPYAPQPPFYPTAGYGYEYQQPPPSGYAYYPQYPGAGSSGYPPNPAGSGYPPGAANGYPVMVQPPFQGVTGWYPGAAPEVPGEYPAATTLPSLNLAFSSKSSYSKPPGKRSSPQSDYKYAIPGPVPATEPRVKIDTSTGQELMTFQYTQKKVVTPFTIKCPVPIPPNAATTDYRHLIQNPQLDTFLMMLQEQERSSNSTFRQDNCIYPGAMVARENYRGNRWFYENECNRIGWELSWLNSEIRKQRGLIQRAVDSWRNSRHDGSFMSRRVKRRTKAALAAQPNRTSES</sequence>
<feature type="compositionally biased region" description="Low complexity" evidence="1">
    <location>
        <begin position="209"/>
        <end position="223"/>
    </location>
</feature>
<dbReference type="PANTHER" id="PTHR22949">
    <property type="entry name" value="WHITE COLLAR 2 PROTEIN WC2"/>
    <property type="match status" value="1"/>
</dbReference>
<evidence type="ECO:0000256" key="1">
    <source>
        <dbReference type="SAM" id="MobiDB-lite"/>
    </source>
</evidence>
<dbReference type="Proteomes" id="UP000094336">
    <property type="component" value="Unassembled WGS sequence"/>
</dbReference>
<feature type="region of interest" description="Disordered" evidence="1">
    <location>
        <begin position="63"/>
        <end position="89"/>
    </location>
</feature>
<feature type="region of interest" description="Disordered" evidence="1">
    <location>
        <begin position="209"/>
        <end position="234"/>
    </location>
</feature>
<dbReference type="InterPro" id="IPR058345">
    <property type="entry name" value="DUF8032"/>
</dbReference>
<dbReference type="Pfam" id="PF26087">
    <property type="entry name" value="DUF8032"/>
    <property type="match status" value="1"/>
</dbReference>
<gene>
    <name evidence="3" type="ORF">BABINDRAFT_12860</name>
</gene>
<dbReference type="AlphaFoldDB" id="A0A1E3QUQ8"/>